<keyword evidence="6 18" id="KW-0732">Signal</keyword>
<dbReference type="Pfam" id="PF00069">
    <property type="entry name" value="Pkinase"/>
    <property type="match status" value="1"/>
</dbReference>
<protein>
    <recommendedName>
        <fullName evidence="23">Receptor-like protein kinase At4g00960</fullName>
    </recommendedName>
</protein>
<dbReference type="PANTHER" id="PTHR27002:SF861">
    <property type="entry name" value="CYSTEINE-RICH RECEPTOR-LIKE PROTEIN KINASE 14 ISOFORM X1"/>
    <property type="match status" value="1"/>
</dbReference>
<evidence type="ECO:0000256" key="16">
    <source>
        <dbReference type="SAM" id="MobiDB-lite"/>
    </source>
</evidence>
<keyword evidence="14" id="KW-0325">Glycoprotein</keyword>
<name>A0AAV5JX14_9ROSI</name>
<dbReference type="InterPro" id="IPR038408">
    <property type="entry name" value="GNK2_sf"/>
</dbReference>
<keyword evidence="9" id="KW-0418">Kinase</keyword>
<feature type="binding site" evidence="15">
    <location>
        <position position="373"/>
    </location>
    <ligand>
        <name>ATP</name>
        <dbReference type="ChEBI" id="CHEBI:30616"/>
    </ligand>
</feature>
<keyword evidence="7" id="KW-0677">Repeat</keyword>
<evidence type="ECO:0000259" key="20">
    <source>
        <dbReference type="PROSITE" id="PS51473"/>
    </source>
</evidence>
<evidence type="ECO:0000256" key="11">
    <source>
        <dbReference type="ARBA" id="ARBA00022989"/>
    </source>
</evidence>
<evidence type="ECO:0000313" key="21">
    <source>
        <dbReference type="EMBL" id="GKV19174.1"/>
    </source>
</evidence>
<keyword evidence="12 17" id="KW-0472">Membrane</keyword>
<keyword evidence="10 15" id="KW-0067">ATP-binding</keyword>
<evidence type="ECO:0008006" key="23">
    <source>
        <dbReference type="Google" id="ProtNLM"/>
    </source>
</evidence>
<gene>
    <name evidence="21" type="ORF">SLEP1_g29466</name>
</gene>
<dbReference type="Gene3D" id="3.30.200.20">
    <property type="entry name" value="Phosphorylase Kinase, domain 1"/>
    <property type="match status" value="1"/>
</dbReference>
<keyword evidence="11 17" id="KW-1133">Transmembrane helix</keyword>
<evidence type="ECO:0000256" key="7">
    <source>
        <dbReference type="ARBA" id="ARBA00022737"/>
    </source>
</evidence>
<dbReference type="GO" id="GO:0005886">
    <property type="term" value="C:plasma membrane"/>
    <property type="evidence" value="ECO:0007669"/>
    <property type="project" value="TreeGrafter"/>
</dbReference>
<dbReference type="FunFam" id="1.10.510.10:FF:000343">
    <property type="entry name" value="Cysteine-rich receptor-like protein kinase 28"/>
    <property type="match status" value="1"/>
</dbReference>
<keyword evidence="8 15" id="KW-0547">Nucleotide-binding</keyword>
<keyword evidence="5 17" id="KW-0812">Transmembrane</keyword>
<dbReference type="PANTHER" id="PTHR27002">
    <property type="entry name" value="RECEPTOR-LIKE SERINE/THREONINE-PROTEIN KINASE SD1-8"/>
    <property type="match status" value="1"/>
</dbReference>
<proteinExistence type="predicted"/>
<dbReference type="FunFam" id="3.30.430.20:FF:000007">
    <property type="entry name" value="Cysteine-rich receptor-like protein kinase 11"/>
    <property type="match status" value="1"/>
</dbReference>
<comment type="subcellular location">
    <subcellularLocation>
        <location evidence="1">Membrane</location>
        <topology evidence="1">Single-pass membrane protein</topology>
    </subcellularLocation>
</comment>
<comment type="caution">
    <text evidence="21">The sequence shown here is derived from an EMBL/GenBank/DDBJ whole genome shotgun (WGS) entry which is preliminary data.</text>
</comment>
<evidence type="ECO:0000313" key="22">
    <source>
        <dbReference type="Proteomes" id="UP001054252"/>
    </source>
</evidence>
<evidence type="ECO:0000256" key="5">
    <source>
        <dbReference type="ARBA" id="ARBA00022692"/>
    </source>
</evidence>
<evidence type="ECO:0000256" key="15">
    <source>
        <dbReference type="PROSITE-ProRule" id="PRU10141"/>
    </source>
</evidence>
<dbReference type="Gene3D" id="1.10.510.10">
    <property type="entry name" value="Transferase(Phosphotransferase) domain 1"/>
    <property type="match status" value="1"/>
</dbReference>
<evidence type="ECO:0000259" key="19">
    <source>
        <dbReference type="PROSITE" id="PS50011"/>
    </source>
</evidence>
<dbReference type="CDD" id="cd23509">
    <property type="entry name" value="Gnk2-like"/>
    <property type="match status" value="2"/>
</dbReference>
<dbReference type="Proteomes" id="UP001054252">
    <property type="component" value="Unassembled WGS sequence"/>
</dbReference>
<dbReference type="FunFam" id="3.30.200.20:FF:000142">
    <property type="entry name" value="Cysteine-rich receptor-like protein kinase 10"/>
    <property type="match status" value="1"/>
</dbReference>
<accession>A0AAV5JX14</accession>
<evidence type="ECO:0000256" key="14">
    <source>
        <dbReference type="ARBA" id="ARBA00023180"/>
    </source>
</evidence>
<feature type="domain" description="Protein kinase" evidence="19">
    <location>
        <begin position="345"/>
        <end position="629"/>
    </location>
</feature>
<dbReference type="PROSITE" id="PS50011">
    <property type="entry name" value="PROTEIN_KINASE_DOM"/>
    <property type="match status" value="1"/>
</dbReference>
<dbReference type="InterPro" id="IPR008271">
    <property type="entry name" value="Ser/Thr_kinase_AS"/>
</dbReference>
<dbReference type="PROSITE" id="PS51473">
    <property type="entry name" value="GNK2"/>
    <property type="match status" value="2"/>
</dbReference>
<dbReference type="GO" id="GO:0005524">
    <property type="term" value="F:ATP binding"/>
    <property type="evidence" value="ECO:0007669"/>
    <property type="project" value="UniProtKB-UniRule"/>
</dbReference>
<evidence type="ECO:0000256" key="8">
    <source>
        <dbReference type="ARBA" id="ARBA00022741"/>
    </source>
</evidence>
<keyword evidence="2" id="KW-0723">Serine/threonine-protein kinase</keyword>
<keyword evidence="4" id="KW-0808">Transferase</keyword>
<dbReference type="InterPro" id="IPR000719">
    <property type="entry name" value="Prot_kinase_dom"/>
</dbReference>
<feature type="region of interest" description="Disordered" evidence="16">
    <location>
        <begin position="245"/>
        <end position="272"/>
    </location>
</feature>
<dbReference type="SUPFAM" id="SSF56112">
    <property type="entry name" value="Protein kinase-like (PK-like)"/>
    <property type="match status" value="1"/>
</dbReference>
<evidence type="ECO:0000256" key="2">
    <source>
        <dbReference type="ARBA" id="ARBA00022527"/>
    </source>
</evidence>
<dbReference type="Pfam" id="PF01657">
    <property type="entry name" value="Stress-antifung"/>
    <property type="match status" value="2"/>
</dbReference>
<feature type="signal peptide" evidence="18">
    <location>
        <begin position="1"/>
        <end position="26"/>
    </location>
</feature>
<organism evidence="21 22">
    <name type="scientific">Rubroshorea leprosula</name>
    <dbReference type="NCBI Taxonomy" id="152421"/>
    <lineage>
        <taxon>Eukaryota</taxon>
        <taxon>Viridiplantae</taxon>
        <taxon>Streptophyta</taxon>
        <taxon>Embryophyta</taxon>
        <taxon>Tracheophyta</taxon>
        <taxon>Spermatophyta</taxon>
        <taxon>Magnoliopsida</taxon>
        <taxon>eudicotyledons</taxon>
        <taxon>Gunneridae</taxon>
        <taxon>Pentapetalae</taxon>
        <taxon>rosids</taxon>
        <taxon>malvids</taxon>
        <taxon>Malvales</taxon>
        <taxon>Dipterocarpaceae</taxon>
        <taxon>Rubroshorea</taxon>
    </lineage>
</organism>
<evidence type="ECO:0000256" key="10">
    <source>
        <dbReference type="ARBA" id="ARBA00022840"/>
    </source>
</evidence>
<dbReference type="FunFam" id="3.30.430.20:FF:000003">
    <property type="entry name" value="Cysteine-rich RLK (RECEPTOR-like protein kinase) 10"/>
    <property type="match status" value="1"/>
</dbReference>
<evidence type="ECO:0000256" key="3">
    <source>
        <dbReference type="ARBA" id="ARBA00022553"/>
    </source>
</evidence>
<feature type="transmembrane region" description="Helical" evidence="17">
    <location>
        <begin position="280"/>
        <end position="303"/>
    </location>
</feature>
<keyword evidence="3" id="KW-0597">Phosphoprotein</keyword>
<keyword evidence="13" id="KW-0675">Receptor</keyword>
<feature type="domain" description="Gnk2-homologous" evidence="20">
    <location>
        <begin position="23"/>
        <end position="126"/>
    </location>
</feature>
<dbReference type="InterPro" id="IPR017441">
    <property type="entry name" value="Protein_kinase_ATP_BS"/>
</dbReference>
<evidence type="ECO:0000256" key="1">
    <source>
        <dbReference type="ARBA" id="ARBA00004167"/>
    </source>
</evidence>
<dbReference type="InterPro" id="IPR002902">
    <property type="entry name" value="GNK2"/>
</dbReference>
<dbReference type="Gene3D" id="3.30.430.20">
    <property type="entry name" value="Gnk2 domain, C-X8-C-X2-C motif"/>
    <property type="match status" value="2"/>
</dbReference>
<evidence type="ECO:0000256" key="12">
    <source>
        <dbReference type="ARBA" id="ARBA00023136"/>
    </source>
</evidence>
<keyword evidence="22" id="KW-1185">Reference proteome</keyword>
<feature type="compositionally biased region" description="Pro residues" evidence="16">
    <location>
        <begin position="245"/>
        <end position="256"/>
    </location>
</feature>
<evidence type="ECO:0000256" key="6">
    <source>
        <dbReference type="ARBA" id="ARBA00022729"/>
    </source>
</evidence>
<sequence>MMKRVSLLLLLLLCVLTFISFDIAESAYCYDTGNFTANSTYGRNRDLVLSSLASNTSENGGFYNTTVGEDPNKVYALALCRGDQSAKDCSSCIDSRVQDLITNCPNQKEAISLGDCRIHYANRSFFGIREETPSFPILYNAADLTVNMTQFDQIWESLMGGLVTTASAGTSRLKFDTGETKLTPFQTIYALMQCNPDLSQSDCDYCLSQSVLSYQRCCRGKQGGVVENPSCLFRWEIYPFYNSPPPPPSSPPPVSSSPPVSNSNNTRTAKDNRRVGTQTVIVVVVVVSTTGFMAILAITCFLLRKRWKAKQEVKGVNGNEGVDDNISAESLRFDLGTIRVATDNFSSDNKLGQGGFGVVYKGKLKDGRDIAVKRLSKISKQGEIEIKNEILLMARLQHRNLVRLLGFCLEMNERLLIYEFAPNSSLDHFIFHPVKCLLLDWNQRYKVIEGIARGIMYLYEDSQYRIIHRDLKAANILLDAEMNPKISDFGMARLFVEDQTQANSSRIVGTFGYMAPEYVRNGNFSVKSDVYSFGVLVLEIISGQKIYLSNGEEGDNLLANAWKNWMEGTALNFIDPILRDGSRSELLRCMQLGLLCVQENVARRPTMASVVLMLSSNSVSLQVPSKPAFLMHSIIELESIASQSRRRSADFTVNEATISDFDPQ</sequence>
<evidence type="ECO:0000256" key="4">
    <source>
        <dbReference type="ARBA" id="ARBA00022679"/>
    </source>
</evidence>
<dbReference type="EMBL" id="BPVZ01000052">
    <property type="protein sequence ID" value="GKV19174.1"/>
    <property type="molecule type" value="Genomic_DNA"/>
</dbReference>
<evidence type="ECO:0000256" key="9">
    <source>
        <dbReference type="ARBA" id="ARBA00022777"/>
    </source>
</evidence>
<dbReference type="CDD" id="cd14066">
    <property type="entry name" value="STKc_IRAK"/>
    <property type="match status" value="1"/>
</dbReference>
<dbReference type="PROSITE" id="PS00108">
    <property type="entry name" value="PROTEIN_KINASE_ST"/>
    <property type="match status" value="1"/>
</dbReference>
<evidence type="ECO:0000256" key="13">
    <source>
        <dbReference type="ARBA" id="ARBA00023170"/>
    </source>
</evidence>
<dbReference type="GO" id="GO:0009737">
    <property type="term" value="P:response to abscisic acid"/>
    <property type="evidence" value="ECO:0007669"/>
    <property type="project" value="UniProtKB-ARBA"/>
</dbReference>
<feature type="chain" id="PRO_5043741818" description="Receptor-like protein kinase At4g00960" evidence="18">
    <location>
        <begin position="27"/>
        <end position="664"/>
    </location>
</feature>
<dbReference type="GO" id="GO:0004674">
    <property type="term" value="F:protein serine/threonine kinase activity"/>
    <property type="evidence" value="ECO:0007669"/>
    <property type="project" value="UniProtKB-KW"/>
</dbReference>
<dbReference type="PROSITE" id="PS00107">
    <property type="entry name" value="PROTEIN_KINASE_ATP"/>
    <property type="match status" value="1"/>
</dbReference>
<evidence type="ECO:0000256" key="17">
    <source>
        <dbReference type="SAM" id="Phobius"/>
    </source>
</evidence>
<feature type="domain" description="Gnk2-homologous" evidence="20">
    <location>
        <begin position="132"/>
        <end position="240"/>
    </location>
</feature>
<evidence type="ECO:0000256" key="18">
    <source>
        <dbReference type="SAM" id="SignalP"/>
    </source>
</evidence>
<dbReference type="SMART" id="SM00220">
    <property type="entry name" value="S_TKc"/>
    <property type="match status" value="1"/>
</dbReference>
<dbReference type="AlphaFoldDB" id="A0AAV5JX14"/>
<reference evidence="21 22" key="1">
    <citation type="journal article" date="2021" name="Commun. Biol.">
        <title>The genome of Shorea leprosula (Dipterocarpaceae) highlights the ecological relevance of drought in aseasonal tropical rainforests.</title>
        <authorList>
            <person name="Ng K.K.S."/>
            <person name="Kobayashi M.J."/>
            <person name="Fawcett J.A."/>
            <person name="Hatakeyama M."/>
            <person name="Paape T."/>
            <person name="Ng C.H."/>
            <person name="Ang C.C."/>
            <person name="Tnah L.H."/>
            <person name="Lee C.T."/>
            <person name="Nishiyama T."/>
            <person name="Sese J."/>
            <person name="O'Brien M.J."/>
            <person name="Copetti D."/>
            <person name="Mohd Noor M.I."/>
            <person name="Ong R.C."/>
            <person name="Putra M."/>
            <person name="Sireger I.Z."/>
            <person name="Indrioko S."/>
            <person name="Kosugi Y."/>
            <person name="Izuno A."/>
            <person name="Isagi Y."/>
            <person name="Lee S.L."/>
            <person name="Shimizu K.K."/>
        </authorList>
    </citation>
    <scope>NUCLEOTIDE SEQUENCE [LARGE SCALE GENOMIC DNA]</scope>
    <source>
        <strain evidence="21">214</strain>
    </source>
</reference>
<dbReference type="InterPro" id="IPR011009">
    <property type="entry name" value="Kinase-like_dom_sf"/>
</dbReference>